<evidence type="ECO:0000313" key="1">
    <source>
        <dbReference type="EMBL" id="OHW61235.1"/>
    </source>
</evidence>
<reference evidence="2 3" key="1">
    <citation type="submission" date="2016-09" db="EMBL/GenBank/DDBJ databases">
        <title>Genome sequence of Eubacterium angustum.</title>
        <authorList>
            <person name="Poehlein A."/>
            <person name="Daniel R."/>
        </authorList>
    </citation>
    <scope>NUCLEOTIDE SEQUENCE [LARGE SCALE GENOMIC DNA]</scope>
    <source>
        <strain evidence="2 3">DSM 1989</strain>
    </source>
</reference>
<dbReference type="AlphaFoldDB" id="A0A1S1V6C0"/>
<evidence type="ECO:0000313" key="3">
    <source>
        <dbReference type="Proteomes" id="UP000180254"/>
    </source>
</evidence>
<name>A0A1S1V6C0_9FIRM</name>
<accession>A0A1S1V6C0</accession>
<dbReference type="Proteomes" id="UP000180254">
    <property type="component" value="Unassembled WGS sequence"/>
</dbReference>
<dbReference type="RefSeq" id="WP_071064722.1">
    <property type="nucleotide sequence ID" value="NZ_MKIE01000019.1"/>
</dbReference>
<proteinExistence type="predicted"/>
<dbReference type="STRING" id="39480.EUAN_23730"/>
<organism evidence="2 3">
    <name type="scientific">Andreesenia angusta</name>
    <dbReference type="NCBI Taxonomy" id="39480"/>
    <lineage>
        <taxon>Bacteria</taxon>
        <taxon>Bacillati</taxon>
        <taxon>Bacillota</taxon>
        <taxon>Tissierellia</taxon>
        <taxon>Tissierellales</taxon>
        <taxon>Gottschalkiaceae</taxon>
        <taxon>Andreesenia</taxon>
    </lineage>
</organism>
<protein>
    <submittedName>
        <fullName evidence="2">Uncharacterized protein</fullName>
    </submittedName>
</protein>
<dbReference type="EMBL" id="MKIE01000019">
    <property type="protein sequence ID" value="OHW61249.1"/>
    <property type="molecule type" value="Genomic_DNA"/>
</dbReference>
<sequence length="62" mass="6820">MLPLSIAIKFTDGLGKVKTRTLQGVRKDLTDTQITDFAINTPELMGFLEVNSAVLTTRRAIV</sequence>
<gene>
    <name evidence="2" type="ORF">EUAN_23730</name>
    <name evidence="1" type="ORF">EUAN_23920</name>
</gene>
<keyword evidence="3" id="KW-1185">Reference proteome</keyword>
<evidence type="ECO:0000313" key="2">
    <source>
        <dbReference type="EMBL" id="OHW61249.1"/>
    </source>
</evidence>
<comment type="caution">
    <text evidence="2">The sequence shown here is derived from an EMBL/GenBank/DDBJ whole genome shotgun (WGS) entry which is preliminary data.</text>
</comment>
<dbReference type="EMBL" id="MKIE01000020">
    <property type="protein sequence ID" value="OHW61235.1"/>
    <property type="molecule type" value="Genomic_DNA"/>
</dbReference>